<dbReference type="Pfam" id="PF16212">
    <property type="entry name" value="PhoLip_ATPase_C"/>
    <property type="match status" value="1"/>
</dbReference>
<evidence type="ECO:0000256" key="8">
    <source>
        <dbReference type="SAM" id="MobiDB-lite"/>
    </source>
</evidence>
<accession>A0A3R7B7U4</accession>
<keyword evidence="7" id="KW-0175">Coiled coil</keyword>
<evidence type="ECO:0000256" key="3">
    <source>
        <dbReference type="ARBA" id="ARBA00022723"/>
    </source>
</evidence>
<keyword evidence="5 9" id="KW-1133">Transmembrane helix</keyword>
<dbReference type="VEuPathDB" id="FungiDB:H257_00650"/>
<evidence type="ECO:0008006" key="16">
    <source>
        <dbReference type="Google" id="ProtNLM"/>
    </source>
</evidence>
<feature type="transmembrane region" description="Helical" evidence="9">
    <location>
        <begin position="1352"/>
        <end position="1368"/>
    </location>
</feature>
<dbReference type="InterPro" id="IPR032631">
    <property type="entry name" value="P-type_ATPase_N"/>
</dbReference>
<dbReference type="Pfam" id="PF16209">
    <property type="entry name" value="PhoLip_ATPase_N"/>
    <property type="match status" value="1"/>
</dbReference>
<feature type="transmembrane region" description="Helical" evidence="9">
    <location>
        <begin position="1457"/>
        <end position="1475"/>
    </location>
</feature>
<feature type="transmembrane region" description="Helical" evidence="9">
    <location>
        <begin position="1064"/>
        <end position="1085"/>
    </location>
</feature>
<feature type="domain" description="P-type ATPase N-terminal" evidence="10">
    <location>
        <begin position="50"/>
        <end position="113"/>
    </location>
</feature>
<feature type="domain" description="P-type ATPase C-terminal" evidence="11">
    <location>
        <begin position="948"/>
        <end position="1204"/>
    </location>
</feature>
<proteinExistence type="predicted"/>
<evidence type="ECO:0000256" key="7">
    <source>
        <dbReference type="SAM" id="Coils"/>
    </source>
</evidence>
<dbReference type="Gene3D" id="3.30.70.1230">
    <property type="entry name" value="Nucleotide cyclase"/>
    <property type="match status" value="1"/>
</dbReference>
<feature type="transmembrane region" description="Helical" evidence="9">
    <location>
        <begin position="978"/>
        <end position="1000"/>
    </location>
</feature>
<keyword evidence="4" id="KW-0460">Magnesium</keyword>
<feature type="transmembrane region" description="Helical" evidence="9">
    <location>
        <begin position="1012"/>
        <end position="1031"/>
    </location>
</feature>
<dbReference type="SUPFAM" id="SSF81665">
    <property type="entry name" value="Calcium ATPase, transmembrane domain M"/>
    <property type="match status" value="1"/>
</dbReference>
<organism evidence="13 14">
    <name type="scientific">Aphanomyces astaci</name>
    <name type="common">Crayfish plague agent</name>
    <dbReference type="NCBI Taxonomy" id="112090"/>
    <lineage>
        <taxon>Eukaryota</taxon>
        <taxon>Sar</taxon>
        <taxon>Stramenopiles</taxon>
        <taxon>Oomycota</taxon>
        <taxon>Saprolegniomycetes</taxon>
        <taxon>Saprolegniales</taxon>
        <taxon>Verrucalvaceae</taxon>
        <taxon>Aphanomyces</taxon>
    </lineage>
</organism>
<feature type="transmembrane region" description="Helical" evidence="9">
    <location>
        <begin position="260"/>
        <end position="286"/>
    </location>
</feature>
<evidence type="ECO:0000256" key="9">
    <source>
        <dbReference type="SAM" id="Phobius"/>
    </source>
</evidence>
<evidence type="ECO:0000313" key="15">
    <source>
        <dbReference type="Proteomes" id="UP000285712"/>
    </source>
</evidence>
<evidence type="ECO:0000313" key="13">
    <source>
        <dbReference type="EMBL" id="RHZ21076.1"/>
    </source>
</evidence>
<protein>
    <recommendedName>
        <fullName evidence="16">P-type phospholipid transporter</fullName>
    </recommendedName>
</protein>
<feature type="transmembrane region" description="Helical" evidence="9">
    <location>
        <begin position="1169"/>
        <end position="1198"/>
    </location>
</feature>
<dbReference type="Gene3D" id="3.40.50.1000">
    <property type="entry name" value="HAD superfamily/HAD-like"/>
    <property type="match status" value="1"/>
</dbReference>
<feature type="compositionally biased region" description="Polar residues" evidence="8">
    <location>
        <begin position="623"/>
        <end position="632"/>
    </location>
</feature>
<feature type="region of interest" description="Disordered" evidence="8">
    <location>
        <begin position="610"/>
        <end position="645"/>
    </location>
</feature>
<dbReference type="GO" id="GO:0140326">
    <property type="term" value="F:ATPase-coupled intramembrane lipid transporter activity"/>
    <property type="evidence" value="ECO:0007669"/>
    <property type="project" value="TreeGrafter"/>
</dbReference>
<keyword evidence="3" id="KW-0479">Metal-binding</keyword>
<dbReference type="GO" id="GO:0045332">
    <property type="term" value="P:phospholipid translocation"/>
    <property type="evidence" value="ECO:0007669"/>
    <property type="project" value="TreeGrafter"/>
</dbReference>
<dbReference type="EMBL" id="QUTG01002777">
    <property type="protein sequence ID" value="RHY94710.1"/>
    <property type="molecule type" value="Genomic_DNA"/>
</dbReference>
<evidence type="ECO:0000313" key="12">
    <source>
        <dbReference type="EMBL" id="RHY94710.1"/>
    </source>
</evidence>
<dbReference type="InterPro" id="IPR023298">
    <property type="entry name" value="ATPase_P-typ_TM_dom_sf"/>
</dbReference>
<dbReference type="SUPFAM" id="SSF56784">
    <property type="entry name" value="HAD-like"/>
    <property type="match status" value="1"/>
</dbReference>
<sequence>MPLTSGRAHAETTSGGILHKRTASSTTIPAIMAEPPVGRALFINDAAATASAMTGLGKEYAGNAVRTSKYTLVTFLPKTLLEQFRRVANFYFLVISLLQLGTPYSPTNKYSTIVPLILVLFGIEAVEDKARHDADRTVNQSKAEVFDVDAQAWMEMLWKDVRVGGIELDAGLFPLELAGEITCEQPNRRLYTFAGALKIKEQHSQQQSVEIALTINNLVLRGMTLTNTSMIVGVVVAAGNETKLMLNSKKTPSKFSRLDAIANRCIVLIFTVLFLVCCASTAMSIVTTQRHGNRITHMAHVADINDDPEASFLSSFLTYLILYNNLVRQSTDPLFLAAVVSNEFQCIQVDPVTGRSVQARTSNLNEDVGQIKYLFSDKTGSTDPNHSGADSTLLSATNNYLMQKSTEFMSRHVQYFASLGLRTLVFGYKRVSFVEFTTWFVAYCKAKTSLVRRATKLRECARSMETNLTILGATGVEDQLQDGVADCIEALSEAGINIWMLTGDKDETAVSVGTASGLISDHSHLVVINETSKRGCLEQIATARRKLKKIGVASRDVSLVINGEALDSLLSVEDPSSASVSRVSNILSSNHDRMLSNAATANTTMALSPVASGEYSRKRLENRSPSATSTEWMGQRPSGGMLRHSTEASLTSLLQSRRQLANKTTPEVASTKLMQVEPLDHRSSEVESSSASPGDSNRATSNVLSFWRSMLMASNKSFGDLPRTTKPNLGDAPKVPYPSKGGVATSQSLATLHPPQWKVKAVALSSTLGSMAELPASPSLVQLCRENLAEQRRRSSTSMATWFGGQVNAVGRMAKNLVSKGTLSPVATSSATPPLPLAVTSEIGSLLVEHHRQTCCSRYQVVILGSKLTMKMELVPRSNDDDDEFPVLRLKHLDSDLAVIMFLQLVTQCRSVIACRLSPIQKAQIVALIKSRCQYKLGPYRIMCMQAVRSADFAIGQFRFLSRLILVHGRWNYRRVSIVILFSFYKNMALIMTLFAYSFLNGHSGQTLYESYLMVGWNALYTFFPILVLGIKDEDISAETVLRFPFIYRSNQLDKELNIEKMRLWVGNALLHSFLVFILSTFLIYKLDTYSIPNASLFVYGTAVYGILVVTVCVKAAMIMQHMHRWTRWHYLSIVSGPVLYAIFVASYSEAYDVLHMGAFSDFFGLGGVLFSSITFWLGVVVVSFSSLLLDFIVMYLYRMYLPTNQVIIEEIDCRLERRPSMSRNGASSAASFLFLGDWHKQLHKSTHFTEHEELCWQLAKFEREISRETNETQQQQSDDKEMGFIVTSMPPIHPITMEFMGEDFEPLEAEYNRSFAERQVLRVRVLVIIVLVFIPPYAVAEYVFEQDTAMYPSRILMFCCVLGYLLYVRTERFLTTYHSSVAIPLALAGLVLTQSIKYTGKFSVTMFSIVAFSVVRVKFVYALWLVLFNFAYFMVSSEMGLTSVEPSSDSTVDERVVFTIFMAYLAVFAAYDNYQLQITMKLEFVQLRILKYEEHRSRDMLKNMLPSHIVKRLENGATLVSDEEKDVALLFCDVGDSASLTKRYNPREVPSRRYMQLLFCRA</sequence>
<feature type="region of interest" description="Disordered" evidence="8">
    <location>
        <begin position="658"/>
        <end position="699"/>
    </location>
</feature>
<dbReference type="InterPro" id="IPR036412">
    <property type="entry name" value="HAD-like_sf"/>
</dbReference>
<feature type="transmembrane region" description="Helical" evidence="9">
    <location>
        <begin position="1423"/>
        <end position="1445"/>
    </location>
</feature>
<dbReference type="PANTHER" id="PTHR24092">
    <property type="entry name" value="PROBABLE PHOSPHOLIPID-TRANSPORTING ATPASE"/>
    <property type="match status" value="1"/>
</dbReference>
<evidence type="ECO:0000256" key="1">
    <source>
        <dbReference type="ARBA" id="ARBA00004141"/>
    </source>
</evidence>
<dbReference type="InterPro" id="IPR029787">
    <property type="entry name" value="Nucleotide_cyclase"/>
</dbReference>
<evidence type="ECO:0000256" key="5">
    <source>
        <dbReference type="ARBA" id="ARBA00022989"/>
    </source>
</evidence>
<evidence type="ECO:0000259" key="11">
    <source>
        <dbReference type="Pfam" id="PF16212"/>
    </source>
</evidence>
<gene>
    <name evidence="12" type="ORF">DYB35_002246</name>
    <name evidence="13" type="ORF">DYB37_003540</name>
</gene>
<comment type="caution">
    <text evidence="13">The sequence shown here is derived from an EMBL/GenBank/DDBJ whole genome shotgun (WGS) entry which is preliminary data.</text>
</comment>
<feature type="transmembrane region" description="Helical" evidence="9">
    <location>
        <begin position="1097"/>
        <end position="1117"/>
    </location>
</feature>
<dbReference type="InterPro" id="IPR023214">
    <property type="entry name" value="HAD_sf"/>
</dbReference>
<evidence type="ECO:0000256" key="6">
    <source>
        <dbReference type="ARBA" id="ARBA00023136"/>
    </source>
</evidence>
<keyword evidence="2 9" id="KW-0812">Transmembrane</keyword>
<dbReference type="Proteomes" id="UP000285430">
    <property type="component" value="Unassembled WGS sequence"/>
</dbReference>
<feature type="transmembrane region" description="Helical" evidence="9">
    <location>
        <begin position="1129"/>
        <end position="1149"/>
    </location>
</feature>
<dbReference type="EMBL" id="QUTH01003190">
    <property type="protein sequence ID" value="RHZ21076.1"/>
    <property type="molecule type" value="Genomic_DNA"/>
</dbReference>
<name>A0A3R7B7U4_APHAT</name>
<reference evidence="14 15" key="1">
    <citation type="submission" date="2018-08" db="EMBL/GenBank/DDBJ databases">
        <title>Aphanomyces genome sequencing and annotation.</title>
        <authorList>
            <person name="Minardi D."/>
            <person name="Oidtmann B."/>
            <person name="Van Der Giezen M."/>
            <person name="Studholme D.J."/>
        </authorList>
    </citation>
    <scope>NUCLEOTIDE SEQUENCE [LARGE SCALE GENOMIC DNA]</scope>
    <source>
        <strain evidence="13 14">Da</strain>
        <strain evidence="12 15">Sv</strain>
    </source>
</reference>
<keyword evidence="6 9" id="KW-0472">Membrane</keyword>
<evidence type="ECO:0000256" key="2">
    <source>
        <dbReference type="ARBA" id="ARBA00022692"/>
    </source>
</evidence>
<dbReference type="Proteomes" id="UP000285712">
    <property type="component" value="Unassembled WGS sequence"/>
</dbReference>
<dbReference type="GO" id="GO:0005886">
    <property type="term" value="C:plasma membrane"/>
    <property type="evidence" value="ECO:0007669"/>
    <property type="project" value="TreeGrafter"/>
</dbReference>
<feature type="coiled-coil region" evidence="7">
    <location>
        <begin position="1252"/>
        <end position="1279"/>
    </location>
</feature>
<comment type="subcellular location">
    <subcellularLocation>
        <location evidence="1">Membrane</location>
        <topology evidence="1">Multi-pass membrane protein</topology>
    </subcellularLocation>
</comment>
<feature type="transmembrane region" description="Helical" evidence="9">
    <location>
        <begin position="1322"/>
        <end position="1340"/>
    </location>
</feature>
<dbReference type="GO" id="GO:0046872">
    <property type="term" value="F:metal ion binding"/>
    <property type="evidence" value="ECO:0007669"/>
    <property type="project" value="UniProtKB-KW"/>
</dbReference>
<dbReference type="InterPro" id="IPR032630">
    <property type="entry name" value="P_typ_ATPase_c"/>
</dbReference>
<evidence type="ECO:0000259" key="10">
    <source>
        <dbReference type="Pfam" id="PF16209"/>
    </source>
</evidence>
<dbReference type="PANTHER" id="PTHR24092:SF150">
    <property type="entry name" value="PHOSPHOLIPID-TRANSPORTING ATPASE"/>
    <property type="match status" value="1"/>
</dbReference>
<evidence type="ECO:0000313" key="14">
    <source>
        <dbReference type="Proteomes" id="UP000285430"/>
    </source>
</evidence>
<evidence type="ECO:0000256" key="4">
    <source>
        <dbReference type="ARBA" id="ARBA00022842"/>
    </source>
</evidence>